<keyword evidence="1" id="KW-0472">Membrane</keyword>
<keyword evidence="1" id="KW-1133">Transmembrane helix</keyword>
<sequence length="505" mass="58072">MIIFLGITLLYYENYQKVTEPPSEEWSRELELGLTPSTNDPVVKETESGIDAAYLTNHGVHKISYNENLTREKESSFSIPYNKWTKFYIDREHLIYSDYYAMYNGKTNDKIADINQFIPLEDSIIFQENLDVNLYDPATSESAHLLTLENEQMKLHTFETQENTYLLTEYNGNGNTELTFYDISSNEIDKIGSSEFTAKNSEVVNDLQFTIQDGNYALLLTTYQKRNMSGSPTNYYYYSNQPLNENPEFNELDFNDPHGSKNLSEISDIRLNFSNNTMKMLFKGYGETDTQYKSGRQFNIYEAELIETSPVNVTRLSNTPESSAYPQWVNDNAIAWLDIKGDENQLLFASTDETIIGKASEVSGHYFMDALGKTLGMLSYSFLTLIVALVWFIWPMVFMLFIMFGRSSALDQDRGWVFFSGASIYLLAAFFFKDRVFTPDLMARAPEYLSFLASPFIYILLFALLAYIILAVNKKSIDWSVSVKLSYFIGVHLLFITVFFGPYLL</sequence>
<organism evidence="2 3">
    <name type="scientific">Halobacillus andaensis</name>
    <dbReference type="NCBI Taxonomy" id="1176239"/>
    <lineage>
        <taxon>Bacteria</taxon>
        <taxon>Bacillati</taxon>
        <taxon>Bacillota</taxon>
        <taxon>Bacilli</taxon>
        <taxon>Bacillales</taxon>
        <taxon>Bacillaceae</taxon>
        <taxon>Halobacillus</taxon>
    </lineage>
</organism>
<feature type="transmembrane region" description="Helical" evidence="1">
    <location>
        <begin position="380"/>
        <end position="404"/>
    </location>
</feature>
<feature type="transmembrane region" description="Helical" evidence="1">
    <location>
        <begin position="416"/>
        <end position="432"/>
    </location>
</feature>
<reference evidence="2" key="2">
    <citation type="submission" date="2020-09" db="EMBL/GenBank/DDBJ databases">
        <authorList>
            <person name="Sun Q."/>
            <person name="Zhou Y."/>
        </authorList>
    </citation>
    <scope>NUCLEOTIDE SEQUENCE</scope>
    <source>
        <strain evidence="2">CGMCC 1.12153</strain>
    </source>
</reference>
<accession>A0A917B9A1</accession>
<dbReference type="EMBL" id="BMEL01000004">
    <property type="protein sequence ID" value="GGF32595.1"/>
    <property type="molecule type" value="Genomic_DNA"/>
</dbReference>
<evidence type="ECO:0000313" key="2">
    <source>
        <dbReference type="EMBL" id="GGF32595.1"/>
    </source>
</evidence>
<feature type="transmembrane region" description="Helical" evidence="1">
    <location>
        <begin position="452"/>
        <end position="473"/>
    </location>
</feature>
<evidence type="ECO:0000313" key="3">
    <source>
        <dbReference type="Proteomes" id="UP000660110"/>
    </source>
</evidence>
<gene>
    <name evidence="2" type="ORF">GCM10010954_34750</name>
</gene>
<feature type="transmembrane region" description="Helical" evidence="1">
    <location>
        <begin position="485"/>
        <end position="504"/>
    </location>
</feature>
<dbReference type="Proteomes" id="UP000660110">
    <property type="component" value="Unassembled WGS sequence"/>
</dbReference>
<keyword evidence="3" id="KW-1185">Reference proteome</keyword>
<comment type="caution">
    <text evidence="2">The sequence shown here is derived from an EMBL/GenBank/DDBJ whole genome shotgun (WGS) entry which is preliminary data.</text>
</comment>
<proteinExistence type="predicted"/>
<reference evidence="2" key="1">
    <citation type="journal article" date="2014" name="Int. J. Syst. Evol. Microbiol.">
        <title>Complete genome sequence of Corynebacterium casei LMG S-19264T (=DSM 44701T), isolated from a smear-ripened cheese.</title>
        <authorList>
            <consortium name="US DOE Joint Genome Institute (JGI-PGF)"/>
            <person name="Walter F."/>
            <person name="Albersmeier A."/>
            <person name="Kalinowski J."/>
            <person name="Ruckert C."/>
        </authorList>
    </citation>
    <scope>NUCLEOTIDE SEQUENCE</scope>
    <source>
        <strain evidence="2">CGMCC 1.12153</strain>
    </source>
</reference>
<name>A0A917B9A1_HALAA</name>
<protein>
    <submittedName>
        <fullName evidence="2">Uncharacterized protein</fullName>
    </submittedName>
</protein>
<keyword evidence="1" id="KW-0812">Transmembrane</keyword>
<evidence type="ECO:0000256" key="1">
    <source>
        <dbReference type="SAM" id="Phobius"/>
    </source>
</evidence>
<dbReference type="AlphaFoldDB" id="A0A917B9A1"/>